<feature type="compositionally biased region" description="Low complexity" evidence="5">
    <location>
        <begin position="92"/>
        <end position="120"/>
    </location>
</feature>
<comment type="subcellular location">
    <subcellularLocation>
        <location evidence="1">Cell outer membrane</location>
        <topology evidence="1">Lipid-anchor</topology>
    </subcellularLocation>
</comment>
<organism evidence="8 9">
    <name type="scientific">Phenylobacterium haematophilum</name>
    <dbReference type="NCBI Taxonomy" id="98513"/>
    <lineage>
        <taxon>Bacteria</taxon>
        <taxon>Pseudomonadati</taxon>
        <taxon>Pseudomonadota</taxon>
        <taxon>Alphaproteobacteria</taxon>
        <taxon>Caulobacterales</taxon>
        <taxon>Caulobacteraceae</taxon>
        <taxon>Phenylobacterium</taxon>
    </lineage>
</organism>
<evidence type="ECO:0000256" key="3">
    <source>
        <dbReference type="ARBA" id="ARBA00015281"/>
    </source>
</evidence>
<feature type="signal peptide" evidence="6">
    <location>
        <begin position="1"/>
        <end position="19"/>
    </location>
</feature>
<evidence type="ECO:0000256" key="5">
    <source>
        <dbReference type="SAM" id="MobiDB-lite"/>
    </source>
</evidence>
<feature type="domain" description="Glycine zipper 2TM" evidence="7">
    <location>
        <begin position="45"/>
        <end position="85"/>
    </location>
</feature>
<evidence type="ECO:0000313" key="8">
    <source>
        <dbReference type="EMBL" id="MBB3889682.1"/>
    </source>
</evidence>
<dbReference type="Proteomes" id="UP000530564">
    <property type="component" value="Unassembled WGS sequence"/>
</dbReference>
<name>A0A839ZWU8_9CAUL</name>
<evidence type="ECO:0000256" key="6">
    <source>
        <dbReference type="SAM" id="SignalP"/>
    </source>
</evidence>
<keyword evidence="6" id="KW-0732">Signal</keyword>
<dbReference type="Pfam" id="PF05433">
    <property type="entry name" value="Rick_17kDa_Anti"/>
    <property type="match status" value="1"/>
</dbReference>
<dbReference type="InterPro" id="IPR008816">
    <property type="entry name" value="Gly_zipper_2TM_dom"/>
</dbReference>
<gene>
    <name evidence="8" type="ORF">GGQ61_000379</name>
</gene>
<evidence type="ECO:0000256" key="1">
    <source>
        <dbReference type="ARBA" id="ARBA00004459"/>
    </source>
</evidence>
<evidence type="ECO:0000256" key="2">
    <source>
        <dbReference type="ARBA" id="ARBA00008681"/>
    </source>
</evidence>
<reference evidence="8 9" key="1">
    <citation type="submission" date="2020-08" db="EMBL/GenBank/DDBJ databases">
        <title>Genomic Encyclopedia of Type Strains, Phase IV (KMG-IV): sequencing the most valuable type-strain genomes for metagenomic binning, comparative biology and taxonomic classification.</title>
        <authorList>
            <person name="Goeker M."/>
        </authorList>
    </citation>
    <scope>NUCLEOTIDE SEQUENCE [LARGE SCALE GENOMIC DNA]</scope>
    <source>
        <strain evidence="8 9">DSM 21793</strain>
    </source>
</reference>
<sequence length="152" mass="15816">MKRALALAAAGMMAVTVPAVTFPSIASAQSYDPCRDQQRQSANKGTIVGGLVGALAGGGVAAKGAKTEGALLGGAVGAVAGHEIGKRNSKCSNYRPAPAPRPAAYRSSSNYQRSSYSQPSNCRWVQDNYGGRNHSYEVCRGRDGVWRPSGRS</sequence>
<keyword evidence="9" id="KW-1185">Reference proteome</keyword>
<evidence type="ECO:0000259" key="7">
    <source>
        <dbReference type="Pfam" id="PF05433"/>
    </source>
</evidence>
<feature type="chain" id="PRO_5032347071" description="17 kDa surface antigen" evidence="6">
    <location>
        <begin position="20"/>
        <end position="152"/>
    </location>
</feature>
<dbReference type="EMBL" id="JACIDK010000001">
    <property type="protein sequence ID" value="MBB3889682.1"/>
    <property type="molecule type" value="Genomic_DNA"/>
</dbReference>
<dbReference type="GO" id="GO:0009279">
    <property type="term" value="C:cell outer membrane"/>
    <property type="evidence" value="ECO:0007669"/>
    <property type="project" value="UniProtKB-SubCell"/>
</dbReference>
<feature type="region of interest" description="Disordered" evidence="5">
    <location>
        <begin position="87"/>
        <end position="120"/>
    </location>
</feature>
<comment type="similarity">
    <text evidence="2">Belongs to the rickettsiale 17 kDa surface antigen family.</text>
</comment>
<evidence type="ECO:0000256" key="4">
    <source>
        <dbReference type="ARBA" id="ARBA00023288"/>
    </source>
</evidence>
<keyword evidence="4" id="KW-0449">Lipoprotein</keyword>
<dbReference type="RefSeq" id="WP_183769682.1">
    <property type="nucleotide sequence ID" value="NZ_JACIDK010000001.1"/>
</dbReference>
<comment type="caution">
    <text evidence="8">The sequence shown here is derived from an EMBL/GenBank/DDBJ whole genome shotgun (WGS) entry which is preliminary data.</text>
</comment>
<protein>
    <recommendedName>
        <fullName evidence="3">17 kDa surface antigen</fullName>
    </recommendedName>
</protein>
<dbReference type="AlphaFoldDB" id="A0A839ZWU8"/>
<proteinExistence type="inferred from homology"/>
<evidence type="ECO:0000313" key="9">
    <source>
        <dbReference type="Proteomes" id="UP000530564"/>
    </source>
</evidence>
<accession>A0A839ZWU8</accession>